<evidence type="ECO:0000256" key="6">
    <source>
        <dbReference type="PIRSR" id="PIRSR604808-2"/>
    </source>
</evidence>
<keyword evidence="2 6" id="KW-0479">Metal-binding</keyword>
<keyword evidence="3" id="KW-0378">Hydrolase</keyword>
<evidence type="ECO:0000256" key="4">
    <source>
        <dbReference type="ARBA" id="ARBA00022842"/>
    </source>
</evidence>
<evidence type="ECO:0000256" key="2">
    <source>
        <dbReference type="ARBA" id="ARBA00022723"/>
    </source>
</evidence>
<dbReference type="Pfam" id="PF03372">
    <property type="entry name" value="Exo_endo_phos"/>
    <property type="match status" value="1"/>
</dbReference>
<feature type="site" description="Interaction with DNA substrate" evidence="7">
    <location>
        <position position="256"/>
    </location>
</feature>
<dbReference type="STRING" id="1194083.BN12_10042"/>
<dbReference type="InterPro" id="IPR005135">
    <property type="entry name" value="Endo/exonuclease/phosphatase"/>
</dbReference>
<feature type="binding site" evidence="6">
    <location>
        <position position="256"/>
    </location>
    <ligand>
        <name>Mg(2+)</name>
        <dbReference type="ChEBI" id="CHEBI:18420"/>
        <label>1</label>
    </ligand>
</feature>
<dbReference type="EMBL" id="CAJB01000001">
    <property type="protein sequence ID" value="CCH75895.1"/>
    <property type="molecule type" value="Genomic_DNA"/>
</dbReference>
<dbReference type="SUPFAM" id="SSF56219">
    <property type="entry name" value="DNase I-like"/>
    <property type="match status" value="1"/>
</dbReference>
<feature type="active site" description="Proton donor/acceptor" evidence="5">
    <location>
        <position position="153"/>
    </location>
</feature>
<proteinExistence type="inferred from homology"/>
<keyword evidence="6" id="KW-0464">Manganese</keyword>
<dbReference type="PANTHER" id="PTHR43250">
    <property type="entry name" value="EXODEOXYRIBONUCLEASE III"/>
    <property type="match status" value="1"/>
</dbReference>
<organism evidence="9 10">
    <name type="scientific">Nostocoides japonicum T1-X7</name>
    <dbReference type="NCBI Taxonomy" id="1194083"/>
    <lineage>
        <taxon>Bacteria</taxon>
        <taxon>Bacillati</taxon>
        <taxon>Actinomycetota</taxon>
        <taxon>Actinomycetes</taxon>
        <taxon>Micrococcales</taxon>
        <taxon>Intrasporangiaceae</taxon>
        <taxon>Nostocoides</taxon>
    </lineage>
</organism>
<evidence type="ECO:0000259" key="8">
    <source>
        <dbReference type="Pfam" id="PF03372"/>
    </source>
</evidence>
<sequence length="265" mass="28775">MRVITANVNGIRAAARRGGLEWLAAARPDALCLQEVRADDGTLSAILDGAGFGDWSVAHTEGSVKGRAGVAVVTASPHKEVRVGIDGDFAEQGRWVEADVVVGDRVVTLVSAYVHTGEAGTPRQVEKYAFLDAMTQRMSMVTAQDGYAVVTGDLNVAHREEDLKNWKGNLGKSGFLPLERASFDRWFAELGWVDVHRALAGPGPGPYTWWSWRGKAFDNDAGWRIDYQLASPALARVARTARVGRAATYAQRWSDHAPVVVDYAL</sequence>
<dbReference type="Proteomes" id="UP000035721">
    <property type="component" value="Unassembled WGS sequence"/>
</dbReference>
<evidence type="ECO:0000256" key="7">
    <source>
        <dbReference type="PIRSR" id="PIRSR604808-3"/>
    </source>
</evidence>
<dbReference type="OrthoDB" id="9803914at2"/>
<dbReference type="PANTHER" id="PTHR43250:SF2">
    <property type="entry name" value="EXODEOXYRIBONUCLEASE III"/>
    <property type="match status" value="1"/>
</dbReference>
<evidence type="ECO:0000313" key="10">
    <source>
        <dbReference type="Proteomes" id="UP000035721"/>
    </source>
</evidence>
<feature type="binding site" evidence="6">
    <location>
        <position position="153"/>
    </location>
    <ligand>
        <name>Mg(2+)</name>
        <dbReference type="ChEBI" id="CHEBI:18420"/>
        <label>1</label>
    </ligand>
</feature>
<feature type="site" description="Important for catalytic activity" evidence="7">
    <location>
        <position position="226"/>
    </location>
</feature>
<protein>
    <submittedName>
        <fullName evidence="9">Exodeoxyribonuclease III</fullName>
    </submittedName>
</protein>
<feature type="binding site" evidence="6">
    <location>
        <position position="255"/>
    </location>
    <ligand>
        <name>Mg(2+)</name>
        <dbReference type="ChEBI" id="CHEBI:18420"/>
        <label>1</label>
    </ligand>
</feature>
<dbReference type="NCBIfam" id="TIGR00633">
    <property type="entry name" value="xth"/>
    <property type="match status" value="1"/>
</dbReference>
<comment type="similarity">
    <text evidence="1">Belongs to the DNA repair enzymes AP/ExoA family.</text>
</comment>
<keyword evidence="10" id="KW-1185">Reference proteome</keyword>
<feature type="active site" evidence="5">
    <location>
        <position position="113"/>
    </location>
</feature>
<dbReference type="InterPro" id="IPR036691">
    <property type="entry name" value="Endo/exonu/phosph_ase_sf"/>
</dbReference>
<feature type="binding site" evidence="6">
    <location>
        <position position="35"/>
    </location>
    <ligand>
        <name>Mg(2+)</name>
        <dbReference type="ChEBI" id="CHEBI:18420"/>
        <label>1</label>
    </ligand>
</feature>
<evidence type="ECO:0000256" key="1">
    <source>
        <dbReference type="ARBA" id="ARBA00007092"/>
    </source>
</evidence>
<feature type="binding site" evidence="6">
    <location>
        <position position="155"/>
    </location>
    <ligand>
        <name>Mg(2+)</name>
        <dbReference type="ChEBI" id="CHEBI:18420"/>
        <label>1</label>
    </ligand>
</feature>
<comment type="cofactor">
    <cofactor evidence="6">
        <name>Mg(2+)</name>
        <dbReference type="ChEBI" id="CHEBI:18420"/>
    </cofactor>
    <cofactor evidence="6">
        <name>Mn(2+)</name>
        <dbReference type="ChEBI" id="CHEBI:29035"/>
    </cofactor>
    <text evidence="6">Probably binds two magnesium or manganese ions per subunit.</text>
</comment>
<keyword evidence="4 6" id="KW-0460">Magnesium</keyword>
<feature type="binding site" evidence="6">
    <location>
        <position position="7"/>
    </location>
    <ligand>
        <name>Mg(2+)</name>
        <dbReference type="ChEBI" id="CHEBI:18420"/>
        <label>1</label>
    </ligand>
</feature>
<dbReference type="InterPro" id="IPR004808">
    <property type="entry name" value="AP_endonuc_1"/>
</dbReference>
<evidence type="ECO:0000256" key="5">
    <source>
        <dbReference type="PIRSR" id="PIRSR604808-1"/>
    </source>
</evidence>
<feature type="site" description="Transition state stabilizer" evidence="7">
    <location>
        <position position="155"/>
    </location>
</feature>
<dbReference type="Gene3D" id="3.60.10.10">
    <property type="entry name" value="Endonuclease/exonuclease/phosphatase"/>
    <property type="match status" value="1"/>
</dbReference>
<feature type="active site" description="Proton acceptor" evidence="5">
    <location>
        <position position="256"/>
    </location>
</feature>
<gene>
    <name evidence="9" type="ORF">BN12_10042</name>
</gene>
<reference evidence="9 10" key="1">
    <citation type="journal article" date="2013" name="ISME J.">
        <title>A metabolic model for members of the genus Tetrasphaera involved in enhanced biological phosphorus removal.</title>
        <authorList>
            <person name="Kristiansen R."/>
            <person name="Nguyen H.T.T."/>
            <person name="Saunders A.M."/>
            <person name="Nielsen J.L."/>
            <person name="Wimmer R."/>
            <person name="Le V.Q."/>
            <person name="McIlroy S.J."/>
            <person name="Petrovski S."/>
            <person name="Seviour R.J."/>
            <person name="Calteau A."/>
            <person name="Nielsen K.L."/>
            <person name="Nielsen P.H."/>
        </authorList>
    </citation>
    <scope>NUCLEOTIDE SEQUENCE [LARGE SCALE GENOMIC DNA]</scope>
    <source>
        <strain evidence="9 10">T1-X7</strain>
    </source>
</reference>
<dbReference type="AlphaFoldDB" id="A0A077LV62"/>
<dbReference type="PROSITE" id="PS51435">
    <property type="entry name" value="AP_NUCLEASE_F1_4"/>
    <property type="match status" value="1"/>
</dbReference>
<dbReference type="GO" id="GO:0006281">
    <property type="term" value="P:DNA repair"/>
    <property type="evidence" value="ECO:0007669"/>
    <property type="project" value="InterPro"/>
</dbReference>
<name>A0A077LV62_9MICO</name>
<dbReference type="GO" id="GO:0008311">
    <property type="term" value="F:double-stranded DNA 3'-5' DNA exonuclease activity"/>
    <property type="evidence" value="ECO:0007669"/>
    <property type="project" value="InterPro"/>
</dbReference>
<accession>A0A077LV62</accession>
<evidence type="ECO:0000256" key="3">
    <source>
        <dbReference type="ARBA" id="ARBA00022801"/>
    </source>
</evidence>
<dbReference type="GO" id="GO:0046872">
    <property type="term" value="F:metal ion binding"/>
    <property type="evidence" value="ECO:0007669"/>
    <property type="project" value="UniProtKB-KW"/>
</dbReference>
<dbReference type="RefSeq" id="WP_048549529.1">
    <property type="nucleotide sequence ID" value="NZ_HF570958.1"/>
</dbReference>
<comment type="caution">
    <text evidence="9">The sequence shown here is derived from an EMBL/GenBank/DDBJ whole genome shotgun (WGS) entry which is preliminary data.</text>
</comment>
<dbReference type="InterPro" id="IPR037493">
    <property type="entry name" value="ExoIII-like"/>
</dbReference>
<feature type="domain" description="Endonuclease/exonuclease/phosphatase" evidence="8">
    <location>
        <begin position="4"/>
        <end position="256"/>
    </location>
</feature>
<evidence type="ECO:0000313" key="9">
    <source>
        <dbReference type="EMBL" id="CCH75895.1"/>
    </source>
</evidence>